<dbReference type="KEGG" id="nso:NIASO_06710"/>
<protein>
    <submittedName>
        <fullName evidence="1">Uncharacterized protein</fullName>
    </submittedName>
</protein>
<gene>
    <name evidence="1" type="ORF">NIASO_06710</name>
</gene>
<accession>W0F2Y9</accession>
<keyword evidence="2" id="KW-1185">Reference proteome</keyword>
<sequence length="54" mass="6225">MCRIKVVKKNRLGYGVASKRNNYPNADRGFRFWVGFYLAGHPYISDLIYSVLGI</sequence>
<organism evidence="1 2">
    <name type="scientific">Niabella soli DSM 19437</name>
    <dbReference type="NCBI Taxonomy" id="929713"/>
    <lineage>
        <taxon>Bacteria</taxon>
        <taxon>Pseudomonadati</taxon>
        <taxon>Bacteroidota</taxon>
        <taxon>Chitinophagia</taxon>
        <taxon>Chitinophagales</taxon>
        <taxon>Chitinophagaceae</taxon>
        <taxon>Niabella</taxon>
    </lineage>
</organism>
<dbReference type="Proteomes" id="UP000003586">
    <property type="component" value="Chromosome"/>
</dbReference>
<evidence type="ECO:0000313" key="2">
    <source>
        <dbReference type="Proteomes" id="UP000003586"/>
    </source>
</evidence>
<reference evidence="1 2" key="1">
    <citation type="submission" date="2013-12" db="EMBL/GenBank/DDBJ databases">
        <authorList>
            <consortium name="DOE Joint Genome Institute"/>
            <person name="Eisen J."/>
            <person name="Huntemann M."/>
            <person name="Han J."/>
            <person name="Chen A."/>
            <person name="Kyrpides N."/>
            <person name="Mavromatis K."/>
            <person name="Markowitz V."/>
            <person name="Palaniappan K."/>
            <person name="Ivanova N."/>
            <person name="Schaumberg A."/>
            <person name="Pati A."/>
            <person name="Liolios K."/>
            <person name="Nordberg H.P."/>
            <person name="Cantor M.N."/>
            <person name="Hua S.X."/>
            <person name="Woyke T."/>
        </authorList>
    </citation>
    <scope>NUCLEOTIDE SEQUENCE [LARGE SCALE GENOMIC DNA]</scope>
    <source>
        <strain evidence="2">DSM 19437</strain>
    </source>
</reference>
<dbReference type="EMBL" id="CP007035">
    <property type="protein sequence ID" value="AHF17392.1"/>
    <property type="molecule type" value="Genomic_DNA"/>
</dbReference>
<name>W0F2Y9_9BACT</name>
<evidence type="ECO:0000313" key="1">
    <source>
        <dbReference type="EMBL" id="AHF17392.1"/>
    </source>
</evidence>
<dbReference type="AlphaFoldDB" id="W0F2Y9"/>
<proteinExistence type="predicted"/>
<dbReference type="HOGENOM" id="CLU_3045778_0_0_10"/>